<keyword evidence="1" id="KW-0812">Transmembrane</keyword>
<dbReference type="RefSeq" id="WP_185272815.1">
    <property type="nucleotide sequence ID" value="NZ_CP055156.1"/>
</dbReference>
<organism evidence="2 3">
    <name type="scientific">Adhaeribacter swui</name>
    <dbReference type="NCBI Taxonomy" id="2086471"/>
    <lineage>
        <taxon>Bacteria</taxon>
        <taxon>Pseudomonadati</taxon>
        <taxon>Bacteroidota</taxon>
        <taxon>Cytophagia</taxon>
        <taxon>Cytophagales</taxon>
        <taxon>Hymenobacteraceae</taxon>
        <taxon>Adhaeribacter</taxon>
    </lineage>
</organism>
<keyword evidence="1" id="KW-1133">Transmembrane helix</keyword>
<keyword evidence="3" id="KW-1185">Reference proteome</keyword>
<keyword evidence="1" id="KW-0472">Membrane</keyword>
<sequence>MVKRYTTQLVQKLQLSAGRLNSSLLLLPYLFLVAVLITNTLAWFGGAAWYSSVLNNWLMLGWLAGTGIIYRKKWK</sequence>
<feature type="transmembrane region" description="Helical" evidence="1">
    <location>
        <begin position="20"/>
        <end position="42"/>
    </location>
</feature>
<dbReference type="KEGG" id="aswu:HUW51_04555"/>
<feature type="transmembrane region" description="Helical" evidence="1">
    <location>
        <begin position="48"/>
        <end position="70"/>
    </location>
</feature>
<gene>
    <name evidence="2" type="ORF">HUW51_04555</name>
</gene>
<accession>A0A7G7G4E8</accession>
<name>A0A7G7G4E8_9BACT</name>
<reference evidence="2 3" key="1">
    <citation type="journal article" date="2018" name="Int. J. Syst. Evol. Microbiol.">
        <title>Adhaeribacter swui sp. nov., isolated from wet mud.</title>
        <authorList>
            <person name="Kim D.U."/>
            <person name="Kim K.W."/>
            <person name="Kang M.S."/>
            <person name="Kim J.Y."/>
            <person name="Jang J.H."/>
            <person name="Kim M.K."/>
        </authorList>
    </citation>
    <scope>NUCLEOTIDE SEQUENCE [LARGE SCALE GENOMIC DNA]</scope>
    <source>
        <strain evidence="2 3">KCTC 52873</strain>
    </source>
</reference>
<proteinExistence type="predicted"/>
<protein>
    <submittedName>
        <fullName evidence="2">Uncharacterized protein</fullName>
    </submittedName>
</protein>
<evidence type="ECO:0000256" key="1">
    <source>
        <dbReference type="SAM" id="Phobius"/>
    </source>
</evidence>
<evidence type="ECO:0000313" key="3">
    <source>
        <dbReference type="Proteomes" id="UP000515237"/>
    </source>
</evidence>
<evidence type="ECO:0000313" key="2">
    <source>
        <dbReference type="EMBL" id="QNF32032.1"/>
    </source>
</evidence>
<dbReference type="Proteomes" id="UP000515237">
    <property type="component" value="Chromosome"/>
</dbReference>
<dbReference type="AlphaFoldDB" id="A0A7G7G4E8"/>
<dbReference type="EMBL" id="CP055156">
    <property type="protein sequence ID" value="QNF32032.1"/>
    <property type="molecule type" value="Genomic_DNA"/>
</dbReference>